<dbReference type="Proteomes" id="UP000807306">
    <property type="component" value="Unassembled WGS sequence"/>
</dbReference>
<evidence type="ECO:0000313" key="2">
    <source>
        <dbReference type="Proteomes" id="UP000807306"/>
    </source>
</evidence>
<evidence type="ECO:0000313" key="1">
    <source>
        <dbReference type="EMBL" id="KAF9530801.1"/>
    </source>
</evidence>
<name>A0A9P6EJE0_9AGAR</name>
<dbReference type="EMBL" id="MU157838">
    <property type="protein sequence ID" value="KAF9530801.1"/>
    <property type="molecule type" value="Genomic_DNA"/>
</dbReference>
<dbReference type="Gene3D" id="1.25.40.10">
    <property type="entry name" value="Tetratricopeptide repeat domain"/>
    <property type="match status" value="2"/>
</dbReference>
<accession>A0A9P6EJE0</accession>
<gene>
    <name evidence="1" type="ORF">CPB83DRAFT_892433</name>
</gene>
<dbReference type="OrthoDB" id="9991317at2759"/>
<protein>
    <recommendedName>
        <fullName evidence="3">TPR-like protein</fullName>
    </recommendedName>
</protein>
<dbReference type="InterPro" id="IPR011990">
    <property type="entry name" value="TPR-like_helical_dom_sf"/>
</dbReference>
<dbReference type="PANTHER" id="PTHR19959">
    <property type="entry name" value="KINESIN LIGHT CHAIN"/>
    <property type="match status" value="1"/>
</dbReference>
<comment type="caution">
    <text evidence="1">The sequence shown here is derived from an EMBL/GenBank/DDBJ whole genome shotgun (WGS) entry which is preliminary data.</text>
</comment>
<organism evidence="1 2">
    <name type="scientific">Crepidotus variabilis</name>
    <dbReference type="NCBI Taxonomy" id="179855"/>
    <lineage>
        <taxon>Eukaryota</taxon>
        <taxon>Fungi</taxon>
        <taxon>Dikarya</taxon>
        <taxon>Basidiomycota</taxon>
        <taxon>Agaricomycotina</taxon>
        <taxon>Agaricomycetes</taxon>
        <taxon>Agaricomycetidae</taxon>
        <taxon>Agaricales</taxon>
        <taxon>Agaricineae</taxon>
        <taxon>Crepidotaceae</taxon>
        <taxon>Crepidotus</taxon>
    </lineage>
</organism>
<dbReference type="PANTHER" id="PTHR19959:SF119">
    <property type="entry name" value="FUNGAL LIPASE-LIKE DOMAIN-CONTAINING PROTEIN"/>
    <property type="match status" value="1"/>
</dbReference>
<dbReference type="AlphaFoldDB" id="A0A9P6EJE0"/>
<evidence type="ECO:0008006" key="3">
    <source>
        <dbReference type="Google" id="ProtNLM"/>
    </source>
</evidence>
<keyword evidence="2" id="KW-1185">Reference proteome</keyword>
<reference evidence="1" key="1">
    <citation type="submission" date="2020-11" db="EMBL/GenBank/DDBJ databases">
        <authorList>
            <consortium name="DOE Joint Genome Institute"/>
            <person name="Ahrendt S."/>
            <person name="Riley R."/>
            <person name="Andreopoulos W."/>
            <person name="Labutti K."/>
            <person name="Pangilinan J."/>
            <person name="Ruiz-Duenas F.J."/>
            <person name="Barrasa J.M."/>
            <person name="Sanchez-Garcia M."/>
            <person name="Camarero S."/>
            <person name="Miyauchi S."/>
            <person name="Serrano A."/>
            <person name="Linde D."/>
            <person name="Babiker R."/>
            <person name="Drula E."/>
            <person name="Ayuso-Fernandez I."/>
            <person name="Pacheco R."/>
            <person name="Padilla G."/>
            <person name="Ferreira P."/>
            <person name="Barriuso J."/>
            <person name="Kellner H."/>
            <person name="Castanera R."/>
            <person name="Alfaro M."/>
            <person name="Ramirez L."/>
            <person name="Pisabarro A.G."/>
            <person name="Kuo A."/>
            <person name="Tritt A."/>
            <person name="Lipzen A."/>
            <person name="He G."/>
            <person name="Yan M."/>
            <person name="Ng V."/>
            <person name="Cullen D."/>
            <person name="Martin F."/>
            <person name="Rosso M.-N."/>
            <person name="Henrissat B."/>
            <person name="Hibbett D."/>
            <person name="Martinez A.T."/>
            <person name="Grigoriev I.V."/>
        </authorList>
    </citation>
    <scope>NUCLEOTIDE SEQUENCE</scope>
    <source>
        <strain evidence="1">CBS 506.95</strain>
    </source>
</reference>
<sequence length="870" mass="96001">MADSSSNSATWPIDGILFDITMECSSEDASNPILEGMDLSVVDAREESPNAESLDRISSTVWKYQGIIELCHGIGQLVVIIGSEEAGDFGFLDLTEEIPDYLGVGHIVGTQAEVPRHKVVTDQGKPPLWVTFAASAIEQEQVRQEISALLSEIDKLAKPPSHDEGESASIDCFEAGTALLQACQETGSLTDISNAIENLELGVSLIPEDHQMMHKYLLNLGASHSMRFRQTGNLADLSIAIEHLQKSAVLTPEGHPDRPGQLSNLGNSLLLRFKQTGHVADLSIAIEHYQKSLVLTPEGHPDVPRQLNNLGNSFLMRFERTGDSADLSTAIEHLQKSVVFTPEGHPDMSGLLNNLRSSFLMRFERTGDVPDLSTAIEHLQKSVVPTPEGHPNMPKQLSNLGNSFLMRFKQTGDSADISIAIEHLQKSAVLTPEGHPDRPGQLSNLGNSFLMRFKQTDDSADLSIAIEHYQKSVVLAPEGHSDMSLRWWRLGNTLLTRFQKTSNIEDCQAAALNLCLAAAQNAGSPTVRLRASQAWAACCLLMKDYVACLRAFTTAFELLPLVASLDQTIHNRHTSLLRIIHVTPTAVGVALVKKRNDLALEWFEQGRCITWTQLNQLRTPVDLLQQRDAQLAEQFLAVSQALEISGSRPQPSWTANTTITQQIQVEGQVRSQLKLAQEFEQLLTQIRDFPNFNNFLCPPKAAAILSQLPMDGPLVLLNINEVRCDALALIHGADEPIRISLNNFTHEKAELLRSQLGYYLSCDKVRRHDSNNRAGRIARRPDTGLPHILRELWNGVVWPILKGLGYSRPPAHRNRIWWCLTGPLSFLPIHAAGIYDPDAKAPGLCLSDFAVSSYIPTVTTLLENPRTTPT</sequence>
<proteinExistence type="predicted"/>